<comment type="similarity">
    <text evidence="1 4">Belongs to the UDP-glycosyltransferase family.</text>
</comment>
<keyword evidence="6" id="KW-1185">Reference proteome</keyword>
<evidence type="ECO:0000256" key="1">
    <source>
        <dbReference type="ARBA" id="ARBA00009995"/>
    </source>
</evidence>
<dbReference type="InterPro" id="IPR002213">
    <property type="entry name" value="UDP_glucos_trans"/>
</dbReference>
<evidence type="ECO:0000256" key="5">
    <source>
        <dbReference type="RuleBase" id="RU362057"/>
    </source>
</evidence>
<keyword evidence="2 4" id="KW-0328">Glycosyltransferase</keyword>
<keyword evidence="3 4" id="KW-0808">Transferase</keyword>
<dbReference type="RefSeq" id="XP_048140799.1">
    <property type="nucleotide sequence ID" value="XM_048284842.1"/>
</dbReference>
<proteinExistence type="inferred from homology"/>
<dbReference type="Proteomes" id="UP000827889">
    <property type="component" value="Chromosome 1"/>
</dbReference>
<protein>
    <recommendedName>
        <fullName evidence="5">Glycosyltransferase</fullName>
        <ecNumber evidence="5">2.4.1.-</ecNumber>
    </recommendedName>
</protein>
<reference evidence="7" key="2">
    <citation type="submission" date="2025-08" db="UniProtKB">
        <authorList>
            <consortium name="RefSeq"/>
        </authorList>
    </citation>
    <scope>IDENTIFICATION</scope>
    <source>
        <tissue evidence="7">Leaf</tissue>
    </source>
</reference>
<evidence type="ECO:0000256" key="3">
    <source>
        <dbReference type="ARBA" id="ARBA00022679"/>
    </source>
</evidence>
<dbReference type="GeneID" id="125316489"/>
<evidence type="ECO:0000256" key="4">
    <source>
        <dbReference type="RuleBase" id="RU003718"/>
    </source>
</evidence>
<evidence type="ECO:0000313" key="6">
    <source>
        <dbReference type="Proteomes" id="UP000827889"/>
    </source>
</evidence>
<dbReference type="InterPro" id="IPR035595">
    <property type="entry name" value="UDP_glycos_trans_CS"/>
</dbReference>
<reference evidence="6" key="1">
    <citation type="submission" date="2025-05" db="UniProtKB">
        <authorList>
            <consortium name="RefSeq"/>
        </authorList>
    </citation>
    <scope>NUCLEOTIDE SEQUENCE [LARGE SCALE GENOMIC DNA]</scope>
</reference>
<gene>
    <name evidence="7" type="primary">LOC125316489</name>
</gene>
<evidence type="ECO:0000256" key="2">
    <source>
        <dbReference type="ARBA" id="ARBA00022676"/>
    </source>
</evidence>
<dbReference type="SUPFAM" id="SSF53756">
    <property type="entry name" value="UDP-Glycosyltransferase/glycogen phosphorylase"/>
    <property type="match status" value="1"/>
</dbReference>
<dbReference type="PROSITE" id="PS00375">
    <property type="entry name" value="UDPGT"/>
    <property type="match status" value="1"/>
</dbReference>
<dbReference type="Gene3D" id="3.40.50.2000">
    <property type="entry name" value="Glycogen Phosphorylase B"/>
    <property type="match status" value="2"/>
</dbReference>
<dbReference type="PANTHER" id="PTHR11926">
    <property type="entry name" value="GLUCOSYL/GLUCURONOSYL TRANSFERASES"/>
    <property type="match status" value="1"/>
</dbReference>
<dbReference type="Pfam" id="PF00201">
    <property type="entry name" value="UDPGT"/>
    <property type="match status" value="1"/>
</dbReference>
<organism evidence="6 7">
    <name type="scientific">Rhodamnia argentea</name>
    <dbReference type="NCBI Taxonomy" id="178133"/>
    <lineage>
        <taxon>Eukaryota</taxon>
        <taxon>Viridiplantae</taxon>
        <taxon>Streptophyta</taxon>
        <taxon>Embryophyta</taxon>
        <taxon>Tracheophyta</taxon>
        <taxon>Spermatophyta</taxon>
        <taxon>Magnoliopsida</taxon>
        <taxon>eudicotyledons</taxon>
        <taxon>Gunneridae</taxon>
        <taxon>Pentapetalae</taxon>
        <taxon>rosids</taxon>
        <taxon>malvids</taxon>
        <taxon>Myrtales</taxon>
        <taxon>Myrtaceae</taxon>
        <taxon>Myrtoideae</taxon>
        <taxon>Myrteae</taxon>
        <taxon>Australasian group</taxon>
        <taxon>Rhodamnia</taxon>
    </lineage>
</organism>
<dbReference type="PANTHER" id="PTHR11926:SF870">
    <property type="entry name" value="UDP-GLYCOSYLTRANSFERASE 75B1"/>
    <property type="match status" value="1"/>
</dbReference>
<dbReference type="EC" id="2.4.1.-" evidence="5"/>
<name>A0ABM3HW19_9MYRT</name>
<evidence type="ECO:0000313" key="7">
    <source>
        <dbReference type="RefSeq" id="XP_048140799.1"/>
    </source>
</evidence>
<sequence length="494" mass="54950">MILTHRNVQVIMNFLNHSPPPAAAAKAPPHFLLVTFPAQGHINPALQFAKRLLREGAEVTFATSVYACRRMSKGQPHLEGLHFAAISDGYDDGFKQGDDVAHFISELKCRGSKKVKDLIVSSVDEGRPYACLVCSLLIPWAAEAAREFHVPSALLWIQPATVLDIYYFYFHGYGEFIKDNCLHPSCSFELPGLPYKLSSRDLPSFLVPNSSDAYAFALPIFKDQFDALNQENNPRILVNTFDSLEPEALRAIDRYNVVGIGPLIPSAFLDGIDPSDTSFGGDLFPKSKDCTEWLDSKAPASVVYVSFGSISVLSKGQVEELSCALLDCGRPFLWVVRAEQNGEKEKGEDRLSRMRELEEKGMIVPWCSQLEMLSHPSLGCFVTHCGWNSTLESLVLGIPTVAFPQWTDQGTNAKLVEDVWQTGVRVRPNEERLVEAAEIRRCMETVMGDGERRKEVRRNAAKWKESAREAAREGGSSDTNLKAFIEEVGRGCRC</sequence>
<accession>A0ABM3HW19</accession>
<dbReference type="CDD" id="cd03784">
    <property type="entry name" value="GT1_Gtf-like"/>
    <property type="match status" value="1"/>
</dbReference>